<organism evidence="12 14">
    <name type="scientific">Yersinia rohdei</name>
    <dbReference type="NCBI Taxonomy" id="29485"/>
    <lineage>
        <taxon>Bacteria</taxon>
        <taxon>Pseudomonadati</taxon>
        <taxon>Pseudomonadota</taxon>
        <taxon>Gammaproteobacteria</taxon>
        <taxon>Enterobacterales</taxon>
        <taxon>Yersiniaceae</taxon>
        <taxon>Yersinia</taxon>
    </lineage>
</organism>
<dbReference type="InterPro" id="IPR023210">
    <property type="entry name" value="NADP_OxRdtase_dom"/>
</dbReference>
<dbReference type="InterPro" id="IPR036812">
    <property type="entry name" value="NAD(P)_OxRdtase_dom_sf"/>
</dbReference>
<proteinExistence type="inferred from homology"/>
<evidence type="ECO:0000313" key="14">
    <source>
        <dbReference type="Proteomes" id="UP000042054"/>
    </source>
</evidence>
<dbReference type="RefSeq" id="WP_004714487.1">
    <property type="nucleotide sequence ID" value="NZ_CABIHO010000054.1"/>
</dbReference>
<sequence>MATQPIIKLHDGNLMPQLGLGVWQASIEETQLAVSKALEVGYRSIDTAAIYKNEEGVGKALKAANIARDEIFITTKLWNDSQRNPQQALEESLEKLQLDYVDLYLIHWPDPTQDNYVSAWRELAVLKKQGLIRSIGVCNFNIPHLQRLIDETGVAPTVNQIELHPLLQQRQIHAWNATHHIATESWSPLAQGGKGVFDNPVIHQLAQKYHKTPAQIVIRWHLDCGLIVIPKSVTPARIRENFEVFDFKLHKDELTAISKLDSGKRLGPDPDVFGSDS</sequence>
<dbReference type="PIRSF" id="PIRSF000097">
    <property type="entry name" value="AKR"/>
    <property type="match status" value="1"/>
</dbReference>
<evidence type="ECO:0000256" key="6">
    <source>
        <dbReference type="ARBA" id="ARBA00049445"/>
    </source>
</evidence>
<dbReference type="PROSITE" id="PS00062">
    <property type="entry name" value="ALDOKETO_REDUCTASE_2"/>
    <property type="match status" value="1"/>
</dbReference>
<reference evidence="12 14" key="2">
    <citation type="submission" date="2015-03" db="EMBL/GenBank/DDBJ databases">
        <authorList>
            <person name="Murphy D."/>
        </authorList>
    </citation>
    <scope>NUCLEOTIDE SEQUENCE [LARGE SCALE GENOMIC DNA]</scope>
    <source>
        <strain evidence="12 14">68/02</strain>
    </source>
</reference>
<dbReference type="InterPro" id="IPR018170">
    <property type="entry name" value="Aldo/ket_reductase_CS"/>
</dbReference>
<evidence type="ECO:0000256" key="9">
    <source>
        <dbReference type="PIRSR" id="PIRSR000097-3"/>
    </source>
</evidence>
<evidence type="ECO:0000313" key="12">
    <source>
        <dbReference type="EMBL" id="CQI88212.1"/>
    </source>
</evidence>
<dbReference type="PROSITE" id="PS00063">
    <property type="entry name" value="ALDOKETO_REDUCTASE_3"/>
    <property type="match status" value="1"/>
</dbReference>
<dbReference type="KEGG" id="yro:CH64_2028"/>
<comment type="subcellular location">
    <subcellularLocation>
        <location evidence="1">Cytoplasm</location>
    </subcellularLocation>
</comment>
<feature type="domain" description="NADP-dependent oxidoreductase" evidence="10">
    <location>
        <begin position="18"/>
        <end position="261"/>
    </location>
</feature>
<keyword evidence="13" id="KW-1185">Reference proteome</keyword>
<feature type="binding site" evidence="8">
    <location>
        <position position="107"/>
    </location>
    <ligand>
        <name>substrate</name>
    </ligand>
</feature>
<dbReference type="GO" id="GO:0005737">
    <property type="term" value="C:cytoplasm"/>
    <property type="evidence" value="ECO:0007669"/>
    <property type="project" value="UniProtKB-SubCell"/>
</dbReference>
<evidence type="ECO:0000313" key="13">
    <source>
        <dbReference type="Proteomes" id="UP000031914"/>
    </source>
</evidence>
<evidence type="ECO:0000313" key="11">
    <source>
        <dbReference type="EMBL" id="AJJ10389.1"/>
    </source>
</evidence>
<dbReference type="PANTHER" id="PTHR43827">
    <property type="entry name" value="2,5-DIKETO-D-GLUCONIC ACID REDUCTASE"/>
    <property type="match status" value="1"/>
</dbReference>
<evidence type="ECO:0000256" key="3">
    <source>
        <dbReference type="ARBA" id="ARBA00011245"/>
    </source>
</evidence>
<dbReference type="Pfam" id="PF00248">
    <property type="entry name" value="Aldo_ket_red"/>
    <property type="match status" value="1"/>
</dbReference>
<dbReference type="GeneID" id="45567324"/>
<dbReference type="FunFam" id="3.20.20.100:FF:000002">
    <property type="entry name" value="2,5-diketo-D-gluconic acid reductase A"/>
    <property type="match status" value="1"/>
</dbReference>
<dbReference type="EC" id="1.1.1.274" evidence="11 12"/>
<gene>
    <name evidence="12" type="primary">dkgA</name>
    <name evidence="11" type="ORF">CH64_2028</name>
    <name evidence="12" type="ORF">ERS008555_00547</name>
</gene>
<comment type="subunit">
    <text evidence="3">Monomer.</text>
</comment>
<dbReference type="NCBIfam" id="NF008598">
    <property type="entry name" value="PRK11565.1"/>
    <property type="match status" value="1"/>
</dbReference>
<accession>A0A0U1HNY8</accession>
<dbReference type="Proteomes" id="UP000031914">
    <property type="component" value="Chromosome"/>
</dbReference>
<evidence type="ECO:0000259" key="10">
    <source>
        <dbReference type="Pfam" id="PF00248"/>
    </source>
</evidence>
<reference evidence="11 13" key="1">
    <citation type="journal article" date="2015" name="Genome Announc.">
        <title>Thirty-Two Complete Genome Assemblies of Nine Yersinia Species, Including Y. pestis, Y. pseudotuberculosis, and Y. enterocolitica.</title>
        <authorList>
            <person name="Johnson S.L."/>
            <person name="Daligault H.E."/>
            <person name="Davenport K.W."/>
            <person name="Jaissle J."/>
            <person name="Frey K.G."/>
            <person name="Ladner J.T."/>
            <person name="Broomall S.M."/>
            <person name="Bishop-Lilly K.A."/>
            <person name="Bruce D.C."/>
            <person name="Coyne S.R."/>
            <person name="Gibbons H.S."/>
            <person name="Lo C.C."/>
            <person name="Munk A.C."/>
            <person name="Rosenzweig C.N."/>
            <person name="Koroleva G.I."/>
            <person name="Palacios G.F."/>
            <person name="Redden C.L."/>
            <person name="Xu Y."/>
            <person name="Minogue T.D."/>
            <person name="Chain P.S."/>
        </authorList>
    </citation>
    <scope>NUCLEOTIDE SEQUENCE [LARGE SCALE GENOMIC DNA]</scope>
    <source>
        <strain evidence="11 13">YRA</strain>
    </source>
</reference>
<dbReference type="SUPFAM" id="SSF51430">
    <property type="entry name" value="NAD(P)-linked oxidoreductase"/>
    <property type="match status" value="1"/>
</dbReference>
<evidence type="ECO:0000256" key="7">
    <source>
        <dbReference type="PIRSR" id="PIRSR000097-1"/>
    </source>
</evidence>
<dbReference type="Gene3D" id="3.20.20.100">
    <property type="entry name" value="NADP-dependent oxidoreductase domain"/>
    <property type="match status" value="1"/>
</dbReference>
<keyword evidence="5 12" id="KW-0560">Oxidoreductase</keyword>
<feature type="site" description="Lowers pKa of active site Tyr" evidence="9">
    <location>
        <position position="76"/>
    </location>
</feature>
<dbReference type="InterPro" id="IPR020471">
    <property type="entry name" value="AKR"/>
</dbReference>
<keyword evidence="4" id="KW-0521">NADP</keyword>
<dbReference type="EMBL" id="CP009787">
    <property type="protein sequence ID" value="AJJ10389.1"/>
    <property type="molecule type" value="Genomic_DNA"/>
</dbReference>
<dbReference type="OrthoDB" id="9804790at2"/>
<evidence type="ECO:0000256" key="8">
    <source>
        <dbReference type="PIRSR" id="PIRSR000097-2"/>
    </source>
</evidence>
<evidence type="ECO:0000256" key="1">
    <source>
        <dbReference type="ARBA" id="ARBA00004496"/>
    </source>
</evidence>
<dbReference type="Proteomes" id="UP000042054">
    <property type="component" value="Unassembled WGS sequence"/>
</dbReference>
<dbReference type="PRINTS" id="PR00069">
    <property type="entry name" value="ALDKETRDTASE"/>
</dbReference>
<evidence type="ECO:0000256" key="2">
    <source>
        <dbReference type="ARBA" id="ARBA00007905"/>
    </source>
</evidence>
<dbReference type="AlphaFoldDB" id="A0A0U1HNY8"/>
<dbReference type="STRING" id="29485.CH64_2028"/>
<dbReference type="PANTHER" id="PTHR43827:SF3">
    <property type="entry name" value="NADP-DEPENDENT OXIDOREDUCTASE DOMAIN-CONTAINING PROTEIN"/>
    <property type="match status" value="1"/>
</dbReference>
<evidence type="ECO:0000256" key="5">
    <source>
        <dbReference type="ARBA" id="ARBA00023002"/>
    </source>
</evidence>
<feature type="active site" description="Proton donor" evidence="7">
    <location>
        <position position="51"/>
    </location>
</feature>
<comment type="similarity">
    <text evidence="2">Belongs to the aldo/keto reductase family.</text>
</comment>
<dbReference type="GO" id="GO:0050580">
    <property type="term" value="F:2,5-didehydrogluconate reductase activity"/>
    <property type="evidence" value="ECO:0007669"/>
    <property type="project" value="UniProtKB-EC"/>
</dbReference>
<dbReference type="PROSITE" id="PS00798">
    <property type="entry name" value="ALDOKETO_REDUCTASE_1"/>
    <property type="match status" value="1"/>
</dbReference>
<protein>
    <submittedName>
        <fullName evidence="12">2,5-diketo-D-gluconate reductase A</fullName>
        <ecNumber evidence="11 12">1.1.1.274</ecNumber>
    </submittedName>
    <submittedName>
        <fullName evidence="11">2,5-diketo-D-gluconic acid reductase A</fullName>
    </submittedName>
</protein>
<comment type="catalytic activity">
    <reaction evidence="6">
        <text>hydroxyacetone + NADP(+) = methylglyoxal + NADPH + H(+)</text>
        <dbReference type="Rhea" id="RHEA:27986"/>
        <dbReference type="ChEBI" id="CHEBI:15378"/>
        <dbReference type="ChEBI" id="CHEBI:17158"/>
        <dbReference type="ChEBI" id="CHEBI:27957"/>
        <dbReference type="ChEBI" id="CHEBI:57783"/>
        <dbReference type="ChEBI" id="CHEBI:58349"/>
    </reaction>
</comment>
<name>A0A0U1HNY8_YERRO</name>
<evidence type="ECO:0000256" key="4">
    <source>
        <dbReference type="ARBA" id="ARBA00022857"/>
    </source>
</evidence>
<dbReference type="EMBL" id="CTKE01000002">
    <property type="protein sequence ID" value="CQI88212.1"/>
    <property type="molecule type" value="Genomic_DNA"/>
</dbReference>